<dbReference type="Proteomes" id="UP001062846">
    <property type="component" value="Chromosome 7"/>
</dbReference>
<name>A0ACC0N5R6_RHOML</name>
<sequence length="224" mass="25236">MWAVWTINKKRCGCRRVEELRVLATRAEVVAVGGKHLTTELAPPRVIRQVGASIECFLMTFNLIGNLMFSKDLLDPNSGIGGEFFFHTGKVLELVAKPNYADFLPILRRFDPQGIRRKTQFQLERVLEITRGFIRVRIEARGGDCEEEERSRDYMDVLLERRDDGVEGPLCYSSASINVTVLVSASCSIYEHGVEPSEMDMSEHMGAMLKKAIPLKALAIPYKG</sequence>
<protein>
    <submittedName>
        <fullName evidence="1">Uncharacterized protein</fullName>
    </submittedName>
</protein>
<keyword evidence="2" id="KW-1185">Reference proteome</keyword>
<accession>A0ACC0N5R6</accession>
<evidence type="ECO:0000313" key="2">
    <source>
        <dbReference type="Proteomes" id="UP001062846"/>
    </source>
</evidence>
<proteinExistence type="predicted"/>
<reference evidence="1" key="1">
    <citation type="submission" date="2022-02" db="EMBL/GenBank/DDBJ databases">
        <title>Plant Genome Project.</title>
        <authorList>
            <person name="Zhang R.-G."/>
        </authorList>
    </citation>
    <scope>NUCLEOTIDE SEQUENCE</scope>
    <source>
        <strain evidence="1">AT1</strain>
    </source>
</reference>
<dbReference type="EMBL" id="CM046394">
    <property type="protein sequence ID" value="KAI8548072.1"/>
    <property type="molecule type" value="Genomic_DNA"/>
</dbReference>
<gene>
    <name evidence="1" type="ORF">RHMOL_Rhmol07G0244100</name>
</gene>
<comment type="caution">
    <text evidence="1">The sequence shown here is derived from an EMBL/GenBank/DDBJ whole genome shotgun (WGS) entry which is preliminary data.</text>
</comment>
<evidence type="ECO:0000313" key="1">
    <source>
        <dbReference type="EMBL" id="KAI8548072.1"/>
    </source>
</evidence>
<organism evidence="1 2">
    <name type="scientific">Rhododendron molle</name>
    <name type="common">Chinese azalea</name>
    <name type="synonym">Azalea mollis</name>
    <dbReference type="NCBI Taxonomy" id="49168"/>
    <lineage>
        <taxon>Eukaryota</taxon>
        <taxon>Viridiplantae</taxon>
        <taxon>Streptophyta</taxon>
        <taxon>Embryophyta</taxon>
        <taxon>Tracheophyta</taxon>
        <taxon>Spermatophyta</taxon>
        <taxon>Magnoliopsida</taxon>
        <taxon>eudicotyledons</taxon>
        <taxon>Gunneridae</taxon>
        <taxon>Pentapetalae</taxon>
        <taxon>asterids</taxon>
        <taxon>Ericales</taxon>
        <taxon>Ericaceae</taxon>
        <taxon>Ericoideae</taxon>
        <taxon>Rhodoreae</taxon>
        <taxon>Rhododendron</taxon>
    </lineage>
</organism>